<organism evidence="1 2">
    <name type="scientific">Trichogramma kaykai</name>
    <dbReference type="NCBI Taxonomy" id="54128"/>
    <lineage>
        <taxon>Eukaryota</taxon>
        <taxon>Metazoa</taxon>
        <taxon>Ecdysozoa</taxon>
        <taxon>Arthropoda</taxon>
        <taxon>Hexapoda</taxon>
        <taxon>Insecta</taxon>
        <taxon>Pterygota</taxon>
        <taxon>Neoptera</taxon>
        <taxon>Endopterygota</taxon>
        <taxon>Hymenoptera</taxon>
        <taxon>Apocrita</taxon>
        <taxon>Proctotrupomorpha</taxon>
        <taxon>Chalcidoidea</taxon>
        <taxon>Trichogrammatidae</taxon>
        <taxon>Trichogramma</taxon>
    </lineage>
</organism>
<comment type="caution">
    <text evidence="1">The sequence shown here is derived from an EMBL/GenBank/DDBJ whole genome shotgun (WGS) entry which is preliminary data.</text>
</comment>
<accession>A0ABD2W433</accession>
<reference evidence="1 2" key="1">
    <citation type="journal article" date="2024" name="bioRxiv">
        <title>A reference genome for Trichogramma kaykai: A tiny desert-dwelling parasitoid wasp with competing sex-ratio distorters.</title>
        <authorList>
            <person name="Culotta J."/>
            <person name="Lindsey A.R."/>
        </authorList>
    </citation>
    <scope>NUCLEOTIDE SEQUENCE [LARGE SCALE GENOMIC DNA]</scope>
    <source>
        <strain evidence="1 2">KSX58</strain>
    </source>
</reference>
<keyword evidence="2" id="KW-1185">Reference proteome</keyword>
<gene>
    <name evidence="1" type="ORF">TKK_016744</name>
</gene>
<dbReference type="AlphaFoldDB" id="A0ABD2W433"/>
<dbReference type="EMBL" id="JBJJXI010000136">
    <property type="protein sequence ID" value="KAL3387608.1"/>
    <property type="molecule type" value="Genomic_DNA"/>
</dbReference>
<evidence type="ECO:0000313" key="1">
    <source>
        <dbReference type="EMBL" id="KAL3387608.1"/>
    </source>
</evidence>
<evidence type="ECO:0000313" key="2">
    <source>
        <dbReference type="Proteomes" id="UP001627154"/>
    </source>
</evidence>
<proteinExistence type="predicted"/>
<name>A0ABD2W433_9HYME</name>
<sequence>MPVTKSNDDMNVQVQKLLLAINDDLMKLKTEIASIGAIFSDDGSALPKSIKMMNSKLLVAAKEIGVDLDALPENFNEDEEKLNDNNQKSIDSEFSEINEKLTQTIKSLQNR</sequence>
<dbReference type="Proteomes" id="UP001627154">
    <property type="component" value="Unassembled WGS sequence"/>
</dbReference>
<protein>
    <submittedName>
        <fullName evidence="1">Uncharacterized protein</fullName>
    </submittedName>
</protein>